<keyword evidence="5" id="KW-0863">Zinc-finger</keyword>
<name>A0A1G4KDZ5_9SACH</name>
<evidence type="ECO:0000313" key="11">
    <source>
        <dbReference type="Proteomes" id="UP000191024"/>
    </source>
</evidence>
<dbReference type="GO" id="GO:0005634">
    <property type="term" value="C:nucleus"/>
    <property type="evidence" value="ECO:0007669"/>
    <property type="project" value="TreeGrafter"/>
</dbReference>
<evidence type="ECO:0000256" key="2">
    <source>
        <dbReference type="ARBA" id="ARBA00022491"/>
    </source>
</evidence>
<dbReference type="InterPro" id="IPR026590">
    <property type="entry name" value="Ssirtuin_cat_dom"/>
</dbReference>
<feature type="domain" description="C2H2-type" evidence="8">
    <location>
        <begin position="197"/>
        <end position="217"/>
    </location>
</feature>
<evidence type="ECO:0000313" key="10">
    <source>
        <dbReference type="EMBL" id="SCV02732.1"/>
    </source>
</evidence>
<gene>
    <name evidence="10" type="ORF">LAMI_0H02454G</name>
</gene>
<dbReference type="Pfam" id="PF02146">
    <property type="entry name" value="SIR2"/>
    <property type="match status" value="1"/>
</dbReference>
<feature type="domain" description="Deacetylase sirtuin-type" evidence="9">
    <location>
        <begin position="40"/>
        <end position="366"/>
    </location>
</feature>
<dbReference type="GO" id="GO:0008270">
    <property type="term" value="F:zinc ion binding"/>
    <property type="evidence" value="ECO:0007669"/>
    <property type="project" value="UniProtKB-KW"/>
</dbReference>
<evidence type="ECO:0000256" key="3">
    <source>
        <dbReference type="ARBA" id="ARBA00022679"/>
    </source>
</evidence>
<dbReference type="AlphaFoldDB" id="A0A1G4KDZ5"/>
<dbReference type="EMBL" id="LT598468">
    <property type="protein sequence ID" value="SCV02732.1"/>
    <property type="molecule type" value="Genomic_DNA"/>
</dbReference>
<feature type="binding site" evidence="6">
    <location>
        <position position="227"/>
    </location>
    <ligand>
        <name>Zn(2+)</name>
        <dbReference type="ChEBI" id="CHEBI:29105"/>
    </ligand>
</feature>
<keyword evidence="4" id="KW-0520">NAD</keyword>
<comment type="similarity">
    <text evidence="1">Belongs to the sirtuin family. Class I subfamily.</text>
</comment>
<dbReference type="PROSITE" id="PS50305">
    <property type="entry name" value="SIRTUIN"/>
    <property type="match status" value="1"/>
</dbReference>
<dbReference type="InterPro" id="IPR029035">
    <property type="entry name" value="DHS-like_NAD/FAD-binding_dom"/>
</dbReference>
<evidence type="ECO:0000256" key="1">
    <source>
        <dbReference type="ARBA" id="ARBA00006924"/>
    </source>
</evidence>
<dbReference type="OrthoDB" id="2919105at2759"/>
<evidence type="ECO:0000256" key="5">
    <source>
        <dbReference type="PROSITE-ProRule" id="PRU00042"/>
    </source>
</evidence>
<dbReference type="PROSITE" id="PS50157">
    <property type="entry name" value="ZINC_FINGER_C2H2_2"/>
    <property type="match status" value="1"/>
</dbReference>
<dbReference type="PANTHER" id="PTHR11085:SF8">
    <property type="entry name" value="NAD-DEPENDENT HISTONE DEACETYLASE HST3"/>
    <property type="match status" value="1"/>
</dbReference>
<keyword evidence="3" id="KW-0808">Transferase</keyword>
<feature type="active site" description="Proton acceptor" evidence="6">
    <location>
        <position position="191"/>
    </location>
</feature>
<feature type="binding site" evidence="6">
    <location>
        <position position="202"/>
    </location>
    <ligand>
        <name>Zn(2+)</name>
        <dbReference type="ChEBI" id="CHEBI:29105"/>
    </ligand>
</feature>
<evidence type="ECO:0000259" key="8">
    <source>
        <dbReference type="PROSITE" id="PS50157"/>
    </source>
</evidence>
<dbReference type="PANTHER" id="PTHR11085">
    <property type="entry name" value="NAD-DEPENDENT PROTEIN DEACYLASE SIRTUIN-5, MITOCHONDRIAL-RELATED"/>
    <property type="match status" value="1"/>
</dbReference>
<accession>A0A1G4KDZ5</accession>
<dbReference type="GO" id="GO:0017136">
    <property type="term" value="F:histone deacetylase activity, NAD-dependent"/>
    <property type="evidence" value="ECO:0007669"/>
    <property type="project" value="TreeGrafter"/>
</dbReference>
<keyword evidence="11" id="KW-1185">Reference proteome</keyword>
<evidence type="ECO:0000256" key="7">
    <source>
        <dbReference type="SAM" id="MobiDB-lite"/>
    </source>
</evidence>
<feature type="region of interest" description="Disordered" evidence="7">
    <location>
        <begin position="362"/>
        <end position="419"/>
    </location>
</feature>
<keyword evidence="6" id="KW-0862">Zinc</keyword>
<reference evidence="11" key="1">
    <citation type="submission" date="2016-03" db="EMBL/GenBank/DDBJ databases">
        <authorList>
            <person name="Devillers H."/>
        </authorList>
    </citation>
    <scope>NUCLEOTIDE SEQUENCE [LARGE SCALE GENOMIC DNA]</scope>
</reference>
<keyword evidence="2" id="KW-0678">Repressor</keyword>
<sequence>MSALTFSQESFDGKLPSSLKRRVSRPDLRTLKLQCLTIDEEESKSLMDSINKQINRSRKCLVLTGAGISCNAGIPDFRSSDGLYEMVKKSYPKLSIRSGQEMFDISLFREEEKISIFATFMEKLYSSTRVAQPTQTHRFIAHLKNRGKLLRCYTQNIDGIEKQLGLEMSSGGLEETCFSNHWSGLDVVQLHGDLNMLSCTRCSKTFAWSRHLSRHLRNGVLPNCPKCHEFHTQRSLQGKRNTGTVGLLRPNIVLYGENHPSCDFITHGLNLDLCKGKPDVFFVMGTSLKVDGVKRLVRSISKQVHERNGLVILINKTRIADSSWHSIIDYQIISDCDDWVAYLKSEIPEFFRSQEEVNRIRQLKRENSEARKRQREEKRMTPPPTPQKGTNCKHNIEEPPKLSRTSKKTKTASSRSLYSELSKGETKIIPKLSEEYLPFISNSNTSGSQETYSDWTANGKMEYSQSLSRQDTVDCLTDTTIEDVVTDVDDLEAINLHAKLSKTTYPKN</sequence>
<proteinExistence type="inferred from homology"/>
<dbReference type="Gene3D" id="3.40.50.1220">
    <property type="entry name" value="TPP-binding domain"/>
    <property type="match status" value="1"/>
</dbReference>
<feature type="compositionally biased region" description="Basic and acidic residues" evidence="7">
    <location>
        <begin position="362"/>
        <end position="380"/>
    </location>
</feature>
<dbReference type="Proteomes" id="UP000191024">
    <property type="component" value="Chromosome H"/>
</dbReference>
<protein>
    <submittedName>
        <fullName evidence="10">LAMI_0H02454g1_1</fullName>
    </submittedName>
</protein>
<dbReference type="InterPro" id="IPR003000">
    <property type="entry name" value="Sirtuin"/>
</dbReference>
<dbReference type="GO" id="GO:0070403">
    <property type="term" value="F:NAD+ binding"/>
    <property type="evidence" value="ECO:0007669"/>
    <property type="project" value="InterPro"/>
</dbReference>
<dbReference type="STRING" id="1230905.A0A1G4KDZ5"/>
<feature type="binding site" evidence="6">
    <location>
        <position position="224"/>
    </location>
    <ligand>
        <name>Zn(2+)</name>
        <dbReference type="ChEBI" id="CHEBI:29105"/>
    </ligand>
</feature>
<dbReference type="InterPro" id="IPR026591">
    <property type="entry name" value="Sirtuin_cat_small_dom_sf"/>
</dbReference>
<dbReference type="CDD" id="cd01407">
    <property type="entry name" value="SIR2-fam"/>
    <property type="match status" value="1"/>
</dbReference>
<feature type="binding site" evidence="6">
    <location>
        <position position="199"/>
    </location>
    <ligand>
        <name>Zn(2+)</name>
        <dbReference type="ChEBI" id="CHEBI:29105"/>
    </ligand>
</feature>
<keyword evidence="6" id="KW-0479">Metal-binding</keyword>
<evidence type="ECO:0000256" key="6">
    <source>
        <dbReference type="PROSITE-ProRule" id="PRU00236"/>
    </source>
</evidence>
<organism evidence="10 11">
    <name type="scientific">Lachancea mirantina</name>
    <dbReference type="NCBI Taxonomy" id="1230905"/>
    <lineage>
        <taxon>Eukaryota</taxon>
        <taxon>Fungi</taxon>
        <taxon>Dikarya</taxon>
        <taxon>Ascomycota</taxon>
        <taxon>Saccharomycotina</taxon>
        <taxon>Saccharomycetes</taxon>
        <taxon>Saccharomycetales</taxon>
        <taxon>Saccharomycetaceae</taxon>
        <taxon>Lachancea</taxon>
    </lineage>
</organism>
<dbReference type="Gene3D" id="3.30.1600.10">
    <property type="entry name" value="SIR2/SIRT2 'Small Domain"/>
    <property type="match status" value="1"/>
</dbReference>
<dbReference type="InterPro" id="IPR050134">
    <property type="entry name" value="NAD-dep_sirtuin_deacylases"/>
</dbReference>
<evidence type="ECO:0000259" key="9">
    <source>
        <dbReference type="PROSITE" id="PS50305"/>
    </source>
</evidence>
<dbReference type="InterPro" id="IPR013087">
    <property type="entry name" value="Znf_C2H2_type"/>
</dbReference>
<dbReference type="SUPFAM" id="SSF52467">
    <property type="entry name" value="DHS-like NAD/FAD-binding domain"/>
    <property type="match status" value="1"/>
</dbReference>
<evidence type="ECO:0000256" key="4">
    <source>
        <dbReference type="ARBA" id="ARBA00023027"/>
    </source>
</evidence>